<gene>
    <name evidence="2" type="ordered locus">Ctu_19600</name>
</gene>
<evidence type="ECO:0000256" key="1">
    <source>
        <dbReference type="SAM" id="MobiDB-lite"/>
    </source>
</evidence>
<name>C9Y3I8_CROTZ</name>
<sequence>MVGKLAEGYRRRGNSFGSLKEIAERKISLVTAPNYPEKEVPYCNGYDYIAVVAARTAPRDWRWQGGFGLTEDSPGNQYRFINCGIRQLRDFPAASEGNTTIQRILVVFQAGYTSYDIGKINEYAHEQQSRVVYVKNKNEFIDFLNQRKVKKRLIKKMVFFCHGVINIASFHYAGDDESAGGFDITDIQCVYESVFDYDAEITTYACRAGISVDGDDFTGKDAGQKNSPAQKMADAWDVKIHAFEKRSSYVGIYGTQEEIIQAGNYYKVIKDYTEKIKRHAEEVAKGNKNMTQPQKPDDYEENIKRMQDLIERTKNEKNEGGHYRQMEPGDIREQETLQQD</sequence>
<dbReference type="PATRIC" id="fig|693216.3.peg.1854"/>
<dbReference type="AlphaFoldDB" id="C9Y3I8"/>
<dbReference type="HOGENOM" id="CLU_039273_0_0_6"/>
<feature type="region of interest" description="Disordered" evidence="1">
    <location>
        <begin position="283"/>
        <end position="340"/>
    </location>
</feature>
<evidence type="ECO:0000313" key="2">
    <source>
        <dbReference type="EMBL" id="CBA30527.1"/>
    </source>
</evidence>
<proteinExistence type="predicted"/>
<dbReference type="EMBL" id="FN543093">
    <property type="protein sequence ID" value="CBA30527.1"/>
    <property type="molecule type" value="Genomic_DNA"/>
</dbReference>
<accession>C9Y3I8</accession>
<keyword evidence="3" id="KW-1185">Reference proteome</keyword>
<dbReference type="KEGG" id="ctu:CTU_19600"/>
<reference evidence="2 3" key="1">
    <citation type="journal article" date="2010" name="J. Bacteriol.">
        <title>Complete Genome Sequence of Cronobacter turicensis LMG 23827, a foodborne pathogen causing deaths in neonates.</title>
        <authorList>
            <person name="Stephan R."/>
            <person name="Lehner A."/>
            <person name="Tischler P."/>
            <person name="Rattei T."/>
        </authorList>
    </citation>
    <scope>NUCLEOTIDE SEQUENCE [LARGE SCALE GENOMIC DNA]</scope>
    <source>
        <strain evidence="3">DSM 18703 / CCUG 55852 / LMG 23827 / z3032</strain>
    </source>
</reference>
<protein>
    <submittedName>
        <fullName evidence="2">Uncharacterized protein</fullName>
    </submittedName>
</protein>
<reference evidence="3" key="2">
    <citation type="journal article" date="2011" name="J. Bacteriol.">
        <title>Complete genome sequence of Cronobacter turicensis LMG 23827, a food-borne pathogen causing deaths in neonates.</title>
        <authorList>
            <person name="Stephan R."/>
            <person name="Lehner A."/>
            <person name="Tischler P."/>
            <person name="Rattei T."/>
        </authorList>
    </citation>
    <scope>NUCLEOTIDE SEQUENCE [LARGE SCALE GENOMIC DNA]</scope>
    <source>
        <strain evidence="3">DSM 18703 / CCUG 55852 / LMG 23827 / z3032</strain>
    </source>
</reference>
<organism evidence="2 3">
    <name type="scientific">Cronobacter turicensis (strain DSM 18703 / CCUG 55852 / LMG 23827 / z3032)</name>
    <dbReference type="NCBI Taxonomy" id="693216"/>
    <lineage>
        <taxon>Bacteria</taxon>
        <taxon>Pseudomonadati</taxon>
        <taxon>Pseudomonadota</taxon>
        <taxon>Gammaproteobacteria</taxon>
        <taxon>Enterobacterales</taxon>
        <taxon>Enterobacteriaceae</taxon>
        <taxon>Cronobacter</taxon>
    </lineage>
</organism>
<dbReference type="Proteomes" id="UP000002069">
    <property type="component" value="Chromosome"/>
</dbReference>
<feature type="compositionally biased region" description="Basic and acidic residues" evidence="1">
    <location>
        <begin position="295"/>
        <end position="340"/>
    </location>
</feature>
<evidence type="ECO:0000313" key="3">
    <source>
        <dbReference type="Proteomes" id="UP000002069"/>
    </source>
</evidence>